<feature type="region of interest" description="Disordered" evidence="9">
    <location>
        <begin position="184"/>
        <end position="213"/>
    </location>
</feature>
<gene>
    <name evidence="12" type="ORF">BDV29DRAFT_169535</name>
</gene>
<comment type="subcellular location">
    <subcellularLocation>
        <location evidence="2">Cytoplasm</location>
    </subcellularLocation>
    <subcellularLocation>
        <location evidence="1">Nucleus</location>
    </subcellularLocation>
</comment>
<organism evidence="12 13">
    <name type="scientific">Aspergillus leporis</name>
    <dbReference type="NCBI Taxonomy" id="41062"/>
    <lineage>
        <taxon>Eukaryota</taxon>
        <taxon>Fungi</taxon>
        <taxon>Dikarya</taxon>
        <taxon>Ascomycota</taxon>
        <taxon>Pezizomycotina</taxon>
        <taxon>Eurotiomycetes</taxon>
        <taxon>Eurotiomycetidae</taxon>
        <taxon>Eurotiales</taxon>
        <taxon>Aspergillaceae</taxon>
        <taxon>Aspergillus</taxon>
        <taxon>Aspergillus subgen. Circumdati</taxon>
    </lineage>
</organism>
<feature type="region of interest" description="Disordered" evidence="9">
    <location>
        <begin position="62"/>
        <end position="99"/>
    </location>
</feature>
<keyword evidence="7" id="KW-0508">mRNA splicing</keyword>
<dbReference type="GO" id="GO:0005737">
    <property type="term" value="C:cytoplasm"/>
    <property type="evidence" value="ECO:0007669"/>
    <property type="project" value="UniProtKB-SubCell"/>
</dbReference>
<dbReference type="PANTHER" id="PTHR14195">
    <property type="entry name" value="G PATCH DOMAIN CONTAINING PROTEIN 2"/>
    <property type="match status" value="1"/>
</dbReference>
<dbReference type="InterPro" id="IPR000467">
    <property type="entry name" value="G_patch_dom"/>
</dbReference>
<dbReference type="InterPro" id="IPR034082">
    <property type="entry name" value="R3H_G-patch"/>
</dbReference>
<name>A0A5N5X7J7_9EURO</name>
<dbReference type="GO" id="GO:0006397">
    <property type="term" value="P:mRNA processing"/>
    <property type="evidence" value="ECO:0007669"/>
    <property type="project" value="UniProtKB-KW"/>
</dbReference>
<dbReference type="AlphaFoldDB" id="A0A5N5X7J7"/>
<reference evidence="12 13" key="1">
    <citation type="submission" date="2019-04" db="EMBL/GenBank/DDBJ databases">
        <title>Friends and foes A comparative genomics study of 23 Aspergillus species from section Flavi.</title>
        <authorList>
            <consortium name="DOE Joint Genome Institute"/>
            <person name="Kjaerbolling I."/>
            <person name="Vesth T."/>
            <person name="Frisvad J.C."/>
            <person name="Nybo J.L."/>
            <person name="Theobald S."/>
            <person name="Kildgaard S."/>
            <person name="Isbrandt T."/>
            <person name="Kuo A."/>
            <person name="Sato A."/>
            <person name="Lyhne E.K."/>
            <person name="Kogle M.E."/>
            <person name="Wiebenga A."/>
            <person name="Kun R.S."/>
            <person name="Lubbers R.J."/>
            <person name="Makela M.R."/>
            <person name="Barry K."/>
            <person name="Chovatia M."/>
            <person name="Clum A."/>
            <person name="Daum C."/>
            <person name="Haridas S."/>
            <person name="He G."/>
            <person name="LaButti K."/>
            <person name="Lipzen A."/>
            <person name="Mondo S."/>
            <person name="Riley R."/>
            <person name="Salamov A."/>
            <person name="Simmons B.A."/>
            <person name="Magnuson J.K."/>
            <person name="Henrissat B."/>
            <person name="Mortensen U.H."/>
            <person name="Larsen T.O."/>
            <person name="Devries R.P."/>
            <person name="Grigoriev I.V."/>
            <person name="Machida M."/>
            <person name="Baker S.E."/>
            <person name="Andersen M.R."/>
        </authorList>
    </citation>
    <scope>NUCLEOTIDE SEQUENCE [LARGE SCALE GENOMIC DNA]</scope>
    <source>
        <strain evidence="12 13">CBS 151.66</strain>
    </source>
</reference>
<feature type="compositionally biased region" description="Basic residues" evidence="9">
    <location>
        <begin position="1"/>
        <end position="16"/>
    </location>
</feature>
<evidence type="ECO:0000256" key="7">
    <source>
        <dbReference type="ARBA" id="ARBA00023187"/>
    </source>
</evidence>
<feature type="region of interest" description="Disordered" evidence="9">
    <location>
        <begin position="114"/>
        <end position="138"/>
    </location>
</feature>
<keyword evidence="8" id="KW-0539">Nucleus</keyword>
<dbReference type="CDD" id="cd02646">
    <property type="entry name" value="R3H_G-patch"/>
    <property type="match status" value="1"/>
</dbReference>
<dbReference type="Pfam" id="PF01585">
    <property type="entry name" value="G-patch"/>
    <property type="match status" value="1"/>
</dbReference>
<dbReference type="Proteomes" id="UP000326565">
    <property type="component" value="Unassembled WGS sequence"/>
</dbReference>
<feature type="domain" description="G-patch" evidence="10">
    <location>
        <begin position="599"/>
        <end position="641"/>
    </location>
</feature>
<feature type="region of interest" description="Disordered" evidence="9">
    <location>
        <begin position="263"/>
        <end position="302"/>
    </location>
</feature>
<dbReference type="InterPro" id="IPR036867">
    <property type="entry name" value="R3H_dom_sf"/>
</dbReference>
<dbReference type="SUPFAM" id="SSF82708">
    <property type="entry name" value="R3H domain"/>
    <property type="match status" value="1"/>
</dbReference>
<evidence type="ECO:0000256" key="5">
    <source>
        <dbReference type="ARBA" id="ARBA00022490"/>
    </source>
</evidence>
<dbReference type="GO" id="GO:0005634">
    <property type="term" value="C:nucleus"/>
    <property type="evidence" value="ECO:0007669"/>
    <property type="project" value="UniProtKB-SubCell"/>
</dbReference>
<evidence type="ECO:0000256" key="6">
    <source>
        <dbReference type="ARBA" id="ARBA00022664"/>
    </source>
</evidence>
<dbReference type="Gene3D" id="3.30.1370.50">
    <property type="entry name" value="R3H-like domain"/>
    <property type="match status" value="1"/>
</dbReference>
<dbReference type="SMART" id="SM00443">
    <property type="entry name" value="G_patch"/>
    <property type="match status" value="1"/>
</dbReference>
<feature type="region of interest" description="Disordered" evidence="9">
    <location>
        <begin position="1"/>
        <end position="36"/>
    </location>
</feature>
<sequence length="641" mass="71115">MARHSKAKARIKRQKPTMKISTAHQSDHLTMQQEARNTEGRNLWRPGFHLRHQTVRFVSAGNLQPEGNESETEENDKQPPKSTIDSKESVSSSENQSPEDHASFFIDLLGEPAAHTGLSDPTTTLSLSERDDSSEDEIVFHGRRKHESRPLVIVETGHFTKAGESIDHLPDEFELSLKSTPPVPNSNVCSNSSGTSATRPPHRVPSTKDNISDPRAREIDTEKAIWEASASEDDTLADYIANMAEHYHGDAQSLLTDTELNEPEHAIESPSQSSPIHAATPVPNSHTEKGKTSLREDPPKYDEREINIIDMNIFPRDNVTLARDHDLDSLQCSSSDEGDVYNSDLDLEGLESLQSELQEQSTRSRWNHKESKGGFFASATAFAHSLEADPYHGFDIMDFSRPSLRKKQKGKLRSLDLVLSDSEFGLELENAWRDDREKKKVRKQKREELRSQGLLGRGAHGPDLKSKYSNGIGFGDLKTEICTFLLSSTTSLALPPMTKQHRKSVHDLANALSLNSQSRGKGSSRFPILHKTSRTPRHTQKTITSIDKILSRGRFHHAATKSWDRHVTKSARPRRGRPDSSVSYMEGDIVGGSAPEIGAENKGRAMLEKMGWSTGTALGAINNKGILLPVAHVVKNSKAGL</sequence>
<keyword evidence="13" id="KW-1185">Reference proteome</keyword>
<evidence type="ECO:0000313" key="12">
    <source>
        <dbReference type="EMBL" id="KAB8076679.1"/>
    </source>
</evidence>
<evidence type="ECO:0000256" key="4">
    <source>
        <dbReference type="ARBA" id="ARBA00018964"/>
    </source>
</evidence>
<feature type="compositionally biased region" description="Polar residues" evidence="9">
    <location>
        <begin position="19"/>
        <end position="35"/>
    </location>
</feature>
<evidence type="ECO:0000256" key="1">
    <source>
        <dbReference type="ARBA" id="ARBA00004123"/>
    </source>
</evidence>
<dbReference type="OrthoDB" id="21470at2759"/>
<evidence type="ECO:0000256" key="3">
    <source>
        <dbReference type="ARBA" id="ARBA00010306"/>
    </source>
</evidence>
<dbReference type="EMBL" id="ML732177">
    <property type="protein sequence ID" value="KAB8076679.1"/>
    <property type="molecule type" value="Genomic_DNA"/>
</dbReference>
<feature type="region of interest" description="Disordered" evidence="9">
    <location>
        <begin position="436"/>
        <end position="462"/>
    </location>
</feature>
<dbReference type="InterPro" id="IPR001374">
    <property type="entry name" value="R3H_dom"/>
</dbReference>
<evidence type="ECO:0000256" key="9">
    <source>
        <dbReference type="SAM" id="MobiDB-lite"/>
    </source>
</evidence>
<evidence type="ECO:0000259" key="11">
    <source>
        <dbReference type="PROSITE" id="PS51061"/>
    </source>
</evidence>
<evidence type="ECO:0000259" key="10">
    <source>
        <dbReference type="PROSITE" id="PS50174"/>
    </source>
</evidence>
<dbReference type="PROSITE" id="PS51061">
    <property type="entry name" value="R3H"/>
    <property type="match status" value="1"/>
</dbReference>
<protein>
    <recommendedName>
        <fullName evidence="4">Protein SQS1</fullName>
    </recommendedName>
</protein>
<evidence type="ECO:0000256" key="2">
    <source>
        <dbReference type="ARBA" id="ARBA00004496"/>
    </source>
</evidence>
<feature type="non-terminal residue" evidence="12">
    <location>
        <position position="641"/>
    </location>
</feature>
<feature type="domain" description="R3H" evidence="11">
    <location>
        <begin position="471"/>
        <end position="533"/>
    </location>
</feature>
<dbReference type="GO" id="GO:0003676">
    <property type="term" value="F:nucleic acid binding"/>
    <property type="evidence" value="ECO:0007669"/>
    <property type="project" value="UniProtKB-UniRule"/>
</dbReference>
<keyword evidence="6" id="KW-0507">mRNA processing</keyword>
<accession>A0A5N5X7J7</accession>
<feature type="compositionally biased region" description="Basic and acidic residues" evidence="9">
    <location>
        <begin position="286"/>
        <end position="302"/>
    </location>
</feature>
<comment type="similarity">
    <text evidence="3">Belongs to the SQS1 family.</text>
</comment>
<dbReference type="Pfam" id="PF01424">
    <property type="entry name" value="R3H"/>
    <property type="match status" value="1"/>
</dbReference>
<dbReference type="PROSITE" id="PS50174">
    <property type="entry name" value="G_PATCH"/>
    <property type="match status" value="1"/>
</dbReference>
<dbReference type="GO" id="GO:0008380">
    <property type="term" value="P:RNA splicing"/>
    <property type="evidence" value="ECO:0007669"/>
    <property type="project" value="UniProtKB-KW"/>
</dbReference>
<feature type="region of interest" description="Disordered" evidence="9">
    <location>
        <begin position="560"/>
        <end position="588"/>
    </location>
</feature>
<evidence type="ECO:0000313" key="13">
    <source>
        <dbReference type="Proteomes" id="UP000326565"/>
    </source>
</evidence>
<dbReference type="InterPro" id="IPR051189">
    <property type="entry name" value="Splicing_assoc_domain"/>
</dbReference>
<keyword evidence="5" id="KW-0963">Cytoplasm</keyword>
<proteinExistence type="inferred from homology"/>
<feature type="compositionally biased region" description="Basic and acidic residues" evidence="9">
    <location>
        <begin position="75"/>
        <end position="88"/>
    </location>
</feature>
<evidence type="ECO:0000256" key="8">
    <source>
        <dbReference type="ARBA" id="ARBA00023242"/>
    </source>
</evidence>